<keyword evidence="2" id="KW-1185">Reference proteome</keyword>
<dbReference type="RefSeq" id="WP_127918341.1">
    <property type="nucleotide sequence ID" value="NZ_RKLP01000013.1"/>
</dbReference>
<comment type="caution">
    <text evidence="1">The sequence shown here is derived from an EMBL/GenBank/DDBJ whole genome shotgun (WGS) entry which is preliminary data.</text>
</comment>
<name>A0A3S3CWG3_9NOCA</name>
<organism evidence="1 2">
    <name type="scientific">Prescottella agglutinans</name>
    <dbReference type="NCBI Taxonomy" id="1644129"/>
    <lineage>
        <taxon>Bacteria</taxon>
        <taxon>Bacillati</taxon>
        <taxon>Actinomycetota</taxon>
        <taxon>Actinomycetes</taxon>
        <taxon>Mycobacteriales</taxon>
        <taxon>Nocardiaceae</taxon>
        <taxon>Prescottella</taxon>
    </lineage>
</organism>
<dbReference type="CDD" id="cd07812">
    <property type="entry name" value="SRPBCC"/>
    <property type="match status" value="1"/>
</dbReference>
<dbReference type="InterPro" id="IPR019587">
    <property type="entry name" value="Polyketide_cyclase/dehydratase"/>
</dbReference>
<proteinExistence type="predicted"/>
<evidence type="ECO:0000313" key="1">
    <source>
        <dbReference type="EMBL" id="RVW07339.1"/>
    </source>
</evidence>
<sequence length="148" mass="16317">MIHVRHKAVAVVPVDLAFAHIDDYRNVPDWMFGISRFDPIGDLDQGLGARYDAAMQIGPKALRSTVEITEWEQDRLITLTSVAGFGNRSSWMFAPVDDDRTELSVDFGYELPGGLAGRALGKLIEPFVVTAIRQTEASLRARIEALGS</sequence>
<dbReference type="Gene3D" id="3.30.530.20">
    <property type="match status" value="1"/>
</dbReference>
<dbReference type="Pfam" id="PF10604">
    <property type="entry name" value="Polyketide_cyc2"/>
    <property type="match status" value="1"/>
</dbReference>
<gene>
    <name evidence="1" type="ORF">EGT67_22650</name>
</gene>
<dbReference type="EMBL" id="RKLP01000013">
    <property type="protein sequence ID" value="RVW07339.1"/>
    <property type="molecule type" value="Genomic_DNA"/>
</dbReference>
<reference evidence="1 2" key="1">
    <citation type="submission" date="2018-11" db="EMBL/GenBank/DDBJ databases">
        <title>Rhodococcus spongicola sp. nov. and Rhodococcus xishaensis sp. nov. from marine sponges.</title>
        <authorList>
            <person name="Li L."/>
            <person name="Lin H.W."/>
        </authorList>
    </citation>
    <scope>NUCLEOTIDE SEQUENCE [LARGE SCALE GENOMIC DNA]</scope>
    <source>
        <strain evidence="1 2">CCTCC AB2014297</strain>
    </source>
</reference>
<evidence type="ECO:0000313" key="2">
    <source>
        <dbReference type="Proteomes" id="UP000286208"/>
    </source>
</evidence>
<dbReference type="Proteomes" id="UP000286208">
    <property type="component" value="Unassembled WGS sequence"/>
</dbReference>
<dbReference type="AlphaFoldDB" id="A0A3S3CWG3"/>
<dbReference type="SUPFAM" id="SSF55961">
    <property type="entry name" value="Bet v1-like"/>
    <property type="match status" value="1"/>
</dbReference>
<dbReference type="InterPro" id="IPR023393">
    <property type="entry name" value="START-like_dom_sf"/>
</dbReference>
<protein>
    <submittedName>
        <fullName evidence="1">SRPBCC family protein</fullName>
    </submittedName>
</protein>
<dbReference type="OrthoDB" id="4560923at2"/>
<accession>A0A3S3CWG3</accession>